<accession>A0A9W6TD54</accession>
<evidence type="ECO:0000256" key="1">
    <source>
        <dbReference type="SAM" id="MobiDB-lite"/>
    </source>
</evidence>
<feature type="compositionally biased region" description="Basic and acidic residues" evidence="1">
    <location>
        <begin position="1"/>
        <end position="21"/>
    </location>
</feature>
<dbReference type="EMBL" id="BSXW01000007">
    <property type="protein sequence ID" value="GMF09246.1"/>
    <property type="molecule type" value="Genomic_DNA"/>
</dbReference>
<keyword evidence="3" id="KW-1185">Reference proteome</keyword>
<protein>
    <submittedName>
        <fullName evidence="2">Unnamed protein product</fullName>
    </submittedName>
</protein>
<proteinExistence type="predicted"/>
<gene>
    <name evidence="2" type="ORF">Plil01_000016300</name>
</gene>
<sequence length="180" mass="19442">MARDRAASDDVDSRSASEDRSPLTPNKAALLRGQKRPSPVRGGVCAAIGAAVHVAERLENGSYFTESVMATSCGWTAAATTTATGRRWWRQRRFGEEMRRPTLRRQMVMKLQESGEVVEMLTPGSLGPAGNSEDEQRSAVLESGARAVRDAVSDEAALGHFEDEAQLGEYALKDSSLSPC</sequence>
<evidence type="ECO:0000313" key="2">
    <source>
        <dbReference type="EMBL" id="GMF09246.1"/>
    </source>
</evidence>
<organism evidence="2 3">
    <name type="scientific">Phytophthora lilii</name>
    <dbReference type="NCBI Taxonomy" id="2077276"/>
    <lineage>
        <taxon>Eukaryota</taxon>
        <taxon>Sar</taxon>
        <taxon>Stramenopiles</taxon>
        <taxon>Oomycota</taxon>
        <taxon>Peronosporomycetes</taxon>
        <taxon>Peronosporales</taxon>
        <taxon>Peronosporaceae</taxon>
        <taxon>Phytophthora</taxon>
    </lineage>
</organism>
<dbReference type="AlphaFoldDB" id="A0A9W6TD54"/>
<comment type="caution">
    <text evidence="2">The sequence shown here is derived from an EMBL/GenBank/DDBJ whole genome shotgun (WGS) entry which is preliminary data.</text>
</comment>
<dbReference type="Proteomes" id="UP001165083">
    <property type="component" value="Unassembled WGS sequence"/>
</dbReference>
<feature type="region of interest" description="Disordered" evidence="1">
    <location>
        <begin position="1"/>
        <end position="38"/>
    </location>
</feature>
<reference evidence="2" key="1">
    <citation type="submission" date="2023-04" db="EMBL/GenBank/DDBJ databases">
        <title>Phytophthora lilii NBRC 32176.</title>
        <authorList>
            <person name="Ichikawa N."/>
            <person name="Sato H."/>
            <person name="Tonouchi N."/>
        </authorList>
    </citation>
    <scope>NUCLEOTIDE SEQUENCE</scope>
    <source>
        <strain evidence="2">NBRC 32176</strain>
    </source>
</reference>
<name>A0A9W6TD54_9STRA</name>
<evidence type="ECO:0000313" key="3">
    <source>
        <dbReference type="Proteomes" id="UP001165083"/>
    </source>
</evidence>